<gene>
    <name evidence="10" type="ORF">SJ2017_3369</name>
</gene>
<keyword evidence="6" id="KW-0067">ATP-binding</keyword>
<keyword evidence="7" id="KW-0902">Two-component regulatory system</keyword>
<keyword evidence="8" id="KW-0472">Membrane</keyword>
<dbReference type="InterPro" id="IPR000014">
    <property type="entry name" value="PAS"/>
</dbReference>
<evidence type="ECO:0000256" key="1">
    <source>
        <dbReference type="ARBA" id="ARBA00004370"/>
    </source>
</evidence>
<organism evidence="10 11">
    <name type="scientific">Shewanella japonica</name>
    <dbReference type="NCBI Taxonomy" id="93973"/>
    <lineage>
        <taxon>Bacteria</taxon>
        <taxon>Pseudomonadati</taxon>
        <taxon>Pseudomonadota</taxon>
        <taxon>Gammaproteobacteria</taxon>
        <taxon>Alteromonadales</taxon>
        <taxon>Shewanellaceae</taxon>
        <taxon>Shewanella</taxon>
    </lineage>
</organism>
<keyword evidence="5" id="KW-0418">Kinase</keyword>
<keyword evidence="4" id="KW-0547">Nucleotide-binding</keyword>
<keyword evidence="8" id="KW-1133">Transmembrane helix</keyword>
<dbReference type="CDD" id="cd00130">
    <property type="entry name" value="PAS"/>
    <property type="match status" value="1"/>
</dbReference>
<evidence type="ECO:0000313" key="10">
    <source>
        <dbReference type="EMBL" id="ARD23620.1"/>
    </source>
</evidence>
<dbReference type="SUPFAM" id="SSF103190">
    <property type="entry name" value="Sensory domain-like"/>
    <property type="match status" value="2"/>
</dbReference>
<keyword evidence="11" id="KW-1185">Reference proteome</keyword>
<evidence type="ECO:0000256" key="4">
    <source>
        <dbReference type="ARBA" id="ARBA00022741"/>
    </source>
</evidence>
<keyword evidence="2" id="KW-0597">Phosphoprotein</keyword>
<proteinExistence type="predicted"/>
<evidence type="ECO:0000256" key="2">
    <source>
        <dbReference type="ARBA" id="ARBA00022553"/>
    </source>
</evidence>
<name>A0ABM6JMY0_9GAMM</name>
<protein>
    <submittedName>
        <fullName evidence="10">Diguanylate cyclase</fullName>
    </submittedName>
</protein>
<evidence type="ECO:0000256" key="8">
    <source>
        <dbReference type="SAM" id="Phobius"/>
    </source>
</evidence>
<dbReference type="InterPro" id="IPR000160">
    <property type="entry name" value="GGDEF_dom"/>
</dbReference>
<dbReference type="InterPro" id="IPR029151">
    <property type="entry name" value="Sensor-like_sf"/>
</dbReference>
<dbReference type="Pfam" id="PF13426">
    <property type="entry name" value="PAS_9"/>
    <property type="match status" value="1"/>
</dbReference>
<dbReference type="Gene3D" id="3.30.450.20">
    <property type="entry name" value="PAS domain"/>
    <property type="match status" value="2"/>
</dbReference>
<dbReference type="SUPFAM" id="SSF55073">
    <property type="entry name" value="Nucleotide cyclase"/>
    <property type="match status" value="1"/>
</dbReference>
<dbReference type="Proteomes" id="UP000191820">
    <property type="component" value="Chromosome"/>
</dbReference>
<feature type="domain" description="GGDEF" evidence="9">
    <location>
        <begin position="627"/>
        <end position="740"/>
    </location>
</feature>
<comment type="subcellular location">
    <subcellularLocation>
        <location evidence="1">Membrane</location>
    </subcellularLocation>
</comment>
<keyword evidence="8" id="KW-0812">Transmembrane</keyword>
<dbReference type="PROSITE" id="PS50887">
    <property type="entry name" value="GGDEF"/>
    <property type="match status" value="1"/>
</dbReference>
<reference evidence="10 11" key="1">
    <citation type="submission" date="2017-03" db="EMBL/GenBank/DDBJ databases">
        <title>Genome sequencing of Shewanella japonica KCTC 22435.</title>
        <authorList>
            <person name="Kim K.M."/>
        </authorList>
    </citation>
    <scope>NUCLEOTIDE SEQUENCE [LARGE SCALE GENOMIC DNA]</scope>
    <source>
        <strain evidence="10 11">KCTC 22435</strain>
    </source>
</reference>
<dbReference type="InterPro" id="IPR035965">
    <property type="entry name" value="PAS-like_dom_sf"/>
</dbReference>
<evidence type="ECO:0000259" key="9">
    <source>
        <dbReference type="PROSITE" id="PS50887"/>
    </source>
</evidence>
<accession>A0ABM6JMY0</accession>
<evidence type="ECO:0000256" key="5">
    <source>
        <dbReference type="ARBA" id="ARBA00022777"/>
    </source>
</evidence>
<dbReference type="SUPFAM" id="SSF55785">
    <property type="entry name" value="PYP-like sensor domain (PAS domain)"/>
    <property type="match status" value="1"/>
</dbReference>
<evidence type="ECO:0000256" key="7">
    <source>
        <dbReference type="ARBA" id="ARBA00023012"/>
    </source>
</evidence>
<dbReference type="RefSeq" id="WP_080916585.1">
    <property type="nucleotide sequence ID" value="NZ_CP020472.1"/>
</dbReference>
<dbReference type="Gene3D" id="3.30.70.270">
    <property type="match status" value="1"/>
</dbReference>
<feature type="transmembrane region" description="Helical" evidence="8">
    <location>
        <begin position="28"/>
        <end position="50"/>
    </location>
</feature>
<evidence type="ECO:0000313" key="11">
    <source>
        <dbReference type="Proteomes" id="UP000191820"/>
    </source>
</evidence>
<evidence type="ECO:0000256" key="6">
    <source>
        <dbReference type="ARBA" id="ARBA00022840"/>
    </source>
</evidence>
<dbReference type="InterPro" id="IPR029787">
    <property type="entry name" value="Nucleotide_cyclase"/>
</dbReference>
<keyword evidence="3" id="KW-0808">Transferase</keyword>
<dbReference type="EMBL" id="CP020472">
    <property type="protein sequence ID" value="ARD23620.1"/>
    <property type="molecule type" value="Genomic_DNA"/>
</dbReference>
<evidence type="ECO:0000256" key="3">
    <source>
        <dbReference type="ARBA" id="ARBA00022679"/>
    </source>
</evidence>
<sequence length="743" mass="84418">MFKRQTNKNVSKFLLISAQDIQWSRQQVLALLSQVSVMLISIVIFTTLLLSLGERRLQEDWAAKRYSELQTVGTLASDKVNFLQFRTQAFSKAELMNQYLSNPSELQKEKLLKNWDGLLTHIPELLGLSLFDPQGNPRLKTTNAFDNVALPTVVVSHDKTMGGNDIYSSQIQFVSINGKLIPYVYQLAWIENPDQSIRGYLVTYNSISEVLQTIKPAFFNHHSPLLLFGSQGMLYAGASQEQPLKKIPTTLGSSIQQTYPELWQQMANTNFGQYHNELGTFVFLKVELAANNSAIREYYLMSYIRHEDIAARFEQWRYILIFFGVLIGSLATALLYTRHRYQLEKNANVNSINLASSLFRNQQSCLIVNSSGRVLKANRQAAKTLSVEIEALLERRLQRVLQLEDDVYQSLTDAMENGKHWQEIVSIDEDSCTITVSAQPGKTQLKSERYWVVTFENITELTSAKQQGYFYQLLSESNVATALTDTNGQLLKFNHKFKKLLDIEADSQDNVMELLGKEFSQQWADINSRLSLQGKWKGQIFADADTRFANSLKASIQAEHNLDGEIEYLVVTLQILKLQKSLQQLPSQQAPLSSMVVPLSELEVHFSTLTEPNREQTCLLIMDINPEGLISHISDIDHLEKRQKDIEMQLLIDLPIGFQIAHWRLGSLVILLTSSDSVQAHKYAMSIMDRLEQNELNEGINIGIAGYPEPQSFEHYLSNAEVALKRAKQTGNQNICQAFTRKA</sequence>
<dbReference type="InterPro" id="IPR043128">
    <property type="entry name" value="Rev_trsase/Diguanyl_cyclase"/>
</dbReference>